<dbReference type="Gene3D" id="1.10.10.10">
    <property type="entry name" value="Winged helix-like DNA-binding domain superfamily/Winged helix DNA-binding domain"/>
    <property type="match status" value="1"/>
</dbReference>
<dbReference type="SUPFAM" id="SSF46785">
    <property type="entry name" value="Winged helix' DNA-binding domain"/>
    <property type="match status" value="1"/>
</dbReference>
<comment type="caution">
    <text evidence="2">The sequence shown here is derived from an EMBL/GenBank/DDBJ whole genome shotgun (WGS) entry which is preliminary data.</text>
</comment>
<dbReference type="GO" id="GO:0006950">
    <property type="term" value="P:response to stress"/>
    <property type="evidence" value="ECO:0007669"/>
    <property type="project" value="TreeGrafter"/>
</dbReference>
<feature type="domain" description="HTH marR-type" evidence="1">
    <location>
        <begin position="13"/>
        <end position="145"/>
    </location>
</feature>
<protein>
    <submittedName>
        <fullName evidence="2">DNA-binding MarR family transcriptional regulator</fullName>
    </submittedName>
</protein>
<evidence type="ECO:0000313" key="3">
    <source>
        <dbReference type="Proteomes" id="UP000578449"/>
    </source>
</evidence>
<dbReference type="PROSITE" id="PS50995">
    <property type="entry name" value="HTH_MARR_2"/>
    <property type="match status" value="1"/>
</dbReference>
<reference evidence="2 3" key="1">
    <citation type="submission" date="2020-08" db="EMBL/GenBank/DDBJ databases">
        <title>Genomic Encyclopedia of Type Strains, Phase IV (KMG-IV): sequencing the most valuable type-strain genomes for metagenomic binning, comparative biology and taxonomic classification.</title>
        <authorList>
            <person name="Goeker M."/>
        </authorList>
    </citation>
    <scope>NUCLEOTIDE SEQUENCE [LARGE SCALE GENOMIC DNA]</scope>
    <source>
        <strain evidence="2 3">DSM 45615</strain>
    </source>
</reference>
<dbReference type="PANTHER" id="PTHR33164:SF43">
    <property type="entry name" value="HTH-TYPE TRANSCRIPTIONAL REPRESSOR YETL"/>
    <property type="match status" value="1"/>
</dbReference>
<dbReference type="EMBL" id="JACHGN010000034">
    <property type="protein sequence ID" value="MBB5139941.1"/>
    <property type="molecule type" value="Genomic_DNA"/>
</dbReference>
<dbReference type="InterPro" id="IPR036388">
    <property type="entry name" value="WH-like_DNA-bd_sf"/>
</dbReference>
<dbReference type="Proteomes" id="UP000578449">
    <property type="component" value="Unassembled WGS sequence"/>
</dbReference>
<dbReference type="PANTHER" id="PTHR33164">
    <property type="entry name" value="TRANSCRIPTIONAL REGULATOR, MARR FAMILY"/>
    <property type="match status" value="1"/>
</dbReference>
<dbReference type="AlphaFoldDB" id="A0A840PQ92"/>
<dbReference type="Pfam" id="PF12802">
    <property type="entry name" value="MarR_2"/>
    <property type="match status" value="1"/>
</dbReference>
<dbReference type="RefSeq" id="WP_185056747.1">
    <property type="nucleotide sequence ID" value="NZ_BAABIX010000052.1"/>
</dbReference>
<dbReference type="InterPro" id="IPR039422">
    <property type="entry name" value="MarR/SlyA-like"/>
</dbReference>
<accession>A0A840PQ92</accession>
<dbReference type="InterPro" id="IPR000835">
    <property type="entry name" value="HTH_MarR-typ"/>
</dbReference>
<sequence length="157" mass="17223">MELTEGTAPERLRTLPSRLINMAALSANRLVDRVLADEGVRRYHYALLAALEEFGPASQAALGRRTGIDRSDVVAAINELAERALVERSPDPADRRRNIVSITAEGSRRLATLDRLLAAAQDELLGPLSDAERRQLVDLLTRVVERQSAGDQARLMG</sequence>
<dbReference type="SMART" id="SM00347">
    <property type="entry name" value="HTH_MARR"/>
    <property type="match status" value="1"/>
</dbReference>
<evidence type="ECO:0000313" key="2">
    <source>
        <dbReference type="EMBL" id="MBB5139941.1"/>
    </source>
</evidence>
<keyword evidence="3" id="KW-1185">Reference proteome</keyword>
<name>A0A840PQ92_9ACTN</name>
<dbReference type="GO" id="GO:0003677">
    <property type="term" value="F:DNA binding"/>
    <property type="evidence" value="ECO:0007669"/>
    <property type="project" value="UniProtKB-KW"/>
</dbReference>
<keyword evidence="2" id="KW-0238">DNA-binding</keyword>
<dbReference type="PRINTS" id="PR00598">
    <property type="entry name" value="HTHMARR"/>
</dbReference>
<organism evidence="2 3">
    <name type="scientific">Thermocatellispora tengchongensis</name>
    <dbReference type="NCBI Taxonomy" id="1073253"/>
    <lineage>
        <taxon>Bacteria</taxon>
        <taxon>Bacillati</taxon>
        <taxon>Actinomycetota</taxon>
        <taxon>Actinomycetes</taxon>
        <taxon>Streptosporangiales</taxon>
        <taxon>Streptosporangiaceae</taxon>
        <taxon>Thermocatellispora</taxon>
    </lineage>
</organism>
<dbReference type="InterPro" id="IPR036390">
    <property type="entry name" value="WH_DNA-bd_sf"/>
</dbReference>
<proteinExistence type="predicted"/>
<gene>
    <name evidence="2" type="ORF">HNP84_009705</name>
</gene>
<dbReference type="GO" id="GO:0003700">
    <property type="term" value="F:DNA-binding transcription factor activity"/>
    <property type="evidence" value="ECO:0007669"/>
    <property type="project" value="InterPro"/>
</dbReference>
<evidence type="ECO:0000259" key="1">
    <source>
        <dbReference type="PROSITE" id="PS50995"/>
    </source>
</evidence>